<name>A0A5N5QMB1_9AGAM</name>
<dbReference type="OrthoDB" id="417125at2759"/>
<reference evidence="2 3" key="1">
    <citation type="journal article" date="2019" name="Fungal Biol. Biotechnol.">
        <title>Draft genome sequence of fastidious pathogen Ceratobasidium theobromae, which causes vascular-streak dieback in Theobroma cacao.</title>
        <authorList>
            <person name="Ali S.S."/>
            <person name="Asman A."/>
            <person name="Shao J."/>
            <person name="Firmansyah A.P."/>
            <person name="Susilo A.W."/>
            <person name="Rosmana A."/>
            <person name="McMahon P."/>
            <person name="Junaid M."/>
            <person name="Guest D."/>
            <person name="Kheng T.Y."/>
            <person name="Meinhardt L.W."/>
            <person name="Bailey B.A."/>
        </authorList>
    </citation>
    <scope>NUCLEOTIDE SEQUENCE [LARGE SCALE GENOMIC DNA]</scope>
    <source>
        <strain evidence="2 3">CT2</strain>
    </source>
</reference>
<protein>
    <recommendedName>
        <fullName evidence="1">Ribosomal RNA methyltransferase FtsJ domain-containing protein</fullName>
    </recommendedName>
</protein>
<dbReference type="Pfam" id="PF01728">
    <property type="entry name" value="FtsJ"/>
    <property type="match status" value="1"/>
</dbReference>
<gene>
    <name evidence="2" type="ORF">CTheo_3689</name>
</gene>
<dbReference type="InterPro" id="IPR029063">
    <property type="entry name" value="SAM-dependent_MTases_sf"/>
</dbReference>
<dbReference type="SUPFAM" id="SSF53335">
    <property type="entry name" value="S-adenosyl-L-methionine-dependent methyltransferases"/>
    <property type="match status" value="1"/>
</dbReference>
<sequence length="354" mass="40077">MSHHNVHEGFDKWTKALTGALMDRGDCKTLAEVMELRNQGWGCNELDTVFQGGMNVVNTDRSPEHDVKWLPRMRESLCEMDTEMDFIKRVKRFIDISCGSGGYSTYIMQKCPLSTGVGISYPVEEGGHVLEIAPNLLKRIEIHSERPTNFDLAPEMVKPESPFPPFKPLPFKCQSFDMVVCSAQPLRPSPDTPNRPWNWERILVSRLLMSLRAVSPGGTIFFRLSHPEGAVEARILLALGRVAGLVRTIKPKFVHSIRTSFYVIAQKVSTDAEEYRALVHSLEKLWYIMSFEGENGYGRAVNWEEEEGITPWGDVMSEDGIDTIARLGNPVWSTQSSALRKFLHAKGVRIRRPE</sequence>
<dbReference type="InterPro" id="IPR002877">
    <property type="entry name" value="RNA_MeTrfase_FtsJ_dom"/>
</dbReference>
<dbReference type="Proteomes" id="UP000383932">
    <property type="component" value="Unassembled WGS sequence"/>
</dbReference>
<keyword evidence="3" id="KW-1185">Reference proteome</keyword>
<dbReference type="GO" id="GO:0032259">
    <property type="term" value="P:methylation"/>
    <property type="evidence" value="ECO:0007669"/>
    <property type="project" value="InterPro"/>
</dbReference>
<proteinExistence type="predicted"/>
<organism evidence="2 3">
    <name type="scientific">Ceratobasidium theobromae</name>
    <dbReference type="NCBI Taxonomy" id="1582974"/>
    <lineage>
        <taxon>Eukaryota</taxon>
        <taxon>Fungi</taxon>
        <taxon>Dikarya</taxon>
        <taxon>Basidiomycota</taxon>
        <taxon>Agaricomycotina</taxon>
        <taxon>Agaricomycetes</taxon>
        <taxon>Cantharellales</taxon>
        <taxon>Ceratobasidiaceae</taxon>
        <taxon>Ceratobasidium</taxon>
    </lineage>
</organism>
<evidence type="ECO:0000313" key="2">
    <source>
        <dbReference type="EMBL" id="KAB5592900.1"/>
    </source>
</evidence>
<accession>A0A5N5QMB1</accession>
<dbReference type="Gene3D" id="3.40.50.150">
    <property type="entry name" value="Vaccinia Virus protein VP39"/>
    <property type="match status" value="1"/>
</dbReference>
<evidence type="ECO:0000313" key="3">
    <source>
        <dbReference type="Proteomes" id="UP000383932"/>
    </source>
</evidence>
<comment type="caution">
    <text evidence="2">The sequence shown here is derived from an EMBL/GenBank/DDBJ whole genome shotgun (WGS) entry which is preliminary data.</text>
</comment>
<dbReference type="EMBL" id="SSOP01000051">
    <property type="protein sequence ID" value="KAB5592900.1"/>
    <property type="molecule type" value="Genomic_DNA"/>
</dbReference>
<feature type="domain" description="Ribosomal RNA methyltransferase FtsJ" evidence="1">
    <location>
        <begin position="77"/>
        <end position="266"/>
    </location>
</feature>
<dbReference type="AlphaFoldDB" id="A0A5N5QMB1"/>
<dbReference type="GO" id="GO:0008168">
    <property type="term" value="F:methyltransferase activity"/>
    <property type="evidence" value="ECO:0007669"/>
    <property type="project" value="InterPro"/>
</dbReference>
<evidence type="ECO:0000259" key="1">
    <source>
        <dbReference type="Pfam" id="PF01728"/>
    </source>
</evidence>